<evidence type="ECO:0000313" key="2">
    <source>
        <dbReference type="EMBL" id="CAL5223099.1"/>
    </source>
</evidence>
<keyword evidence="3" id="KW-1185">Reference proteome</keyword>
<gene>
    <name evidence="2" type="primary">g5560</name>
    <name evidence="2" type="ORF">VP750_LOCUS4758</name>
</gene>
<accession>A0ABP1FVW1</accession>
<name>A0ABP1FVW1_9CHLO</name>
<protein>
    <submittedName>
        <fullName evidence="2">G5560 protein</fullName>
    </submittedName>
</protein>
<reference evidence="2 3" key="1">
    <citation type="submission" date="2024-06" db="EMBL/GenBank/DDBJ databases">
        <authorList>
            <person name="Kraege A."/>
            <person name="Thomma B."/>
        </authorList>
    </citation>
    <scope>NUCLEOTIDE SEQUENCE [LARGE SCALE GENOMIC DNA]</scope>
</reference>
<feature type="region of interest" description="Disordered" evidence="1">
    <location>
        <begin position="399"/>
        <end position="470"/>
    </location>
</feature>
<dbReference type="Proteomes" id="UP001497392">
    <property type="component" value="Unassembled WGS sequence"/>
</dbReference>
<proteinExistence type="predicted"/>
<sequence>MPHDHPPSNTAASAGPGKAPIIVTSMVAASEQDESEQRYLSEAEQAENQKRIHPLWEAERKVAADLLAYVNTAMKGGKAASAITKQVLISNIPSTKRLLELLPDSGELPSLKQLEGLNTLTLKSSLQYTSRLCVAADSQPMDVITRSAECLANITAQRSEDRGKYATRQQRLQAVKASLASSSAAQPKAMDTGMGEIQALLAQHGIPEMTCGLIAWLIQAIAKPADDKTPVGAAPTAAGSGSTFSARAEHIDGMLPGVLDGLLEHEGEDLTSVDALLKMVPPLESALQSYRDRAVAFQKSPEQVVMLETAAHGWFANGPLRTGLLDTIVAAVTQDPSASQQASSDRTLPAIPAETPADIVKSAGERLRRATAAALARLNISGRTSTDVAADMDADVAQSFSSKEMADQAAAGSSMPGQQHETAKDESGLSEDSASTAEKGNARVDMQPPDATCLPRGHYYFTPNDTYTKK</sequence>
<dbReference type="EMBL" id="CAXHTA020000008">
    <property type="protein sequence ID" value="CAL5223099.1"/>
    <property type="molecule type" value="Genomic_DNA"/>
</dbReference>
<organism evidence="2 3">
    <name type="scientific">Coccomyxa viridis</name>
    <dbReference type="NCBI Taxonomy" id="1274662"/>
    <lineage>
        <taxon>Eukaryota</taxon>
        <taxon>Viridiplantae</taxon>
        <taxon>Chlorophyta</taxon>
        <taxon>core chlorophytes</taxon>
        <taxon>Trebouxiophyceae</taxon>
        <taxon>Trebouxiophyceae incertae sedis</taxon>
        <taxon>Coccomyxaceae</taxon>
        <taxon>Coccomyxa</taxon>
    </lineage>
</organism>
<comment type="caution">
    <text evidence="2">The sequence shown here is derived from an EMBL/GenBank/DDBJ whole genome shotgun (WGS) entry which is preliminary data.</text>
</comment>
<evidence type="ECO:0000256" key="1">
    <source>
        <dbReference type="SAM" id="MobiDB-lite"/>
    </source>
</evidence>
<evidence type="ECO:0000313" key="3">
    <source>
        <dbReference type="Proteomes" id="UP001497392"/>
    </source>
</evidence>